<evidence type="ECO:0000313" key="2">
    <source>
        <dbReference type="Proteomes" id="UP000593737"/>
    </source>
</evidence>
<dbReference type="AlphaFoldDB" id="A0A7S8J093"/>
<accession>A0A7S8J093</accession>
<sequence>MDRLIRLLEAGRVDPRPMTTHRFAFDQVDRAFFLIETKEDEISKPLISFHG</sequence>
<dbReference type="Gene3D" id="3.90.180.10">
    <property type="entry name" value="Medium-chain alcohol dehydrogenases, catalytic domain"/>
    <property type="match status" value="1"/>
</dbReference>
<reference evidence="1 2" key="1">
    <citation type="journal article" date="2020" name="ISME J.">
        <title>Enrichment and physiological characterization of a novel comammox Nitrospira indicates ammonium inhibition of complete nitrification.</title>
        <authorList>
            <person name="Sakoula D."/>
            <person name="Koch H."/>
            <person name="Frank J."/>
            <person name="Jetten M.S.M."/>
            <person name="van Kessel M.A.H.J."/>
            <person name="Lucker S."/>
        </authorList>
    </citation>
    <scope>NUCLEOTIDE SEQUENCE [LARGE SCALE GENOMIC DNA]</scope>
    <source>
        <strain evidence="1">Comreactor17</strain>
    </source>
</reference>
<organism evidence="1 2">
    <name type="scientific">Candidatus Nitrospira kreftii</name>
    <dbReference type="NCBI Taxonomy" id="2652173"/>
    <lineage>
        <taxon>Bacteria</taxon>
        <taxon>Pseudomonadati</taxon>
        <taxon>Nitrospirota</taxon>
        <taxon>Nitrospiria</taxon>
        <taxon>Nitrospirales</taxon>
        <taxon>Nitrospiraceae</taxon>
        <taxon>Nitrospira</taxon>
    </lineage>
</organism>
<evidence type="ECO:0000313" key="1">
    <source>
        <dbReference type="EMBL" id="QPD05086.1"/>
    </source>
</evidence>
<dbReference type="Proteomes" id="UP000593737">
    <property type="component" value="Chromosome"/>
</dbReference>
<proteinExistence type="predicted"/>
<name>A0A7S8J093_9BACT</name>
<gene>
    <name evidence="1" type="ORF">Nkreftii_002860</name>
</gene>
<protein>
    <submittedName>
        <fullName evidence="1">NAD(P)-dependent alcohol dehydrogenase</fullName>
    </submittedName>
</protein>
<dbReference type="EMBL" id="CP047423">
    <property type="protein sequence ID" value="QPD05086.1"/>
    <property type="molecule type" value="Genomic_DNA"/>
</dbReference>
<dbReference type="KEGG" id="nkf:Nkreftii_002860"/>